<dbReference type="AlphaFoldDB" id="A0ABD6EHF9"/>
<dbReference type="EMBL" id="JBGFUD010004152">
    <property type="protein sequence ID" value="MFH4979403.1"/>
    <property type="molecule type" value="Genomic_DNA"/>
</dbReference>
<dbReference type="Proteomes" id="UP001608902">
    <property type="component" value="Unassembled WGS sequence"/>
</dbReference>
<comment type="caution">
    <text evidence="2">The sequence shown here is derived from an EMBL/GenBank/DDBJ whole genome shotgun (WGS) entry which is preliminary data.</text>
</comment>
<proteinExistence type="predicted"/>
<gene>
    <name evidence="2" type="ORF">AB6A40_006112</name>
</gene>
<evidence type="ECO:0000256" key="1">
    <source>
        <dbReference type="SAM" id="MobiDB-lite"/>
    </source>
</evidence>
<evidence type="ECO:0000313" key="3">
    <source>
        <dbReference type="Proteomes" id="UP001608902"/>
    </source>
</evidence>
<feature type="region of interest" description="Disordered" evidence="1">
    <location>
        <begin position="90"/>
        <end position="115"/>
    </location>
</feature>
<reference evidence="2 3" key="1">
    <citation type="submission" date="2024-08" db="EMBL/GenBank/DDBJ databases">
        <title>Gnathostoma spinigerum genome.</title>
        <authorList>
            <person name="Gonzalez-Bertolin B."/>
            <person name="Monzon S."/>
            <person name="Zaballos A."/>
            <person name="Jimenez P."/>
            <person name="Dekumyoy P."/>
            <person name="Varona S."/>
            <person name="Cuesta I."/>
            <person name="Sumanam S."/>
            <person name="Adisakwattana P."/>
            <person name="Gasser R.B."/>
            <person name="Hernandez-Gonzalez A."/>
            <person name="Young N.D."/>
            <person name="Perteguer M.J."/>
        </authorList>
    </citation>
    <scope>NUCLEOTIDE SEQUENCE [LARGE SCALE GENOMIC DNA]</scope>
    <source>
        <strain evidence="2">AL3</strain>
        <tissue evidence="2">Liver</tissue>
    </source>
</reference>
<protein>
    <submittedName>
        <fullName evidence="2">Uncharacterized protein</fullName>
    </submittedName>
</protein>
<name>A0ABD6EHF9_9BILA</name>
<organism evidence="2 3">
    <name type="scientific">Gnathostoma spinigerum</name>
    <dbReference type="NCBI Taxonomy" id="75299"/>
    <lineage>
        <taxon>Eukaryota</taxon>
        <taxon>Metazoa</taxon>
        <taxon>Ecdysozoa</taxon>
        <taxon>Nematoda</taxon>
        <taxon>Chromadorea</taxon>
        <taxon>Rhabditida</taxon>
        <taxon>Spirurina</taxon>
        <taxon>Gnathostomatomorpha</taxon>
        <taxon>Gnathostomatoidea</taxon>
        <taxon>Gnathostomatidae</taxon>
        <taxon>Gnathostoma</taxon>
    </lineage>
</organism>
<sequence>MTGCGQVDDGRIFKGRWRENYLPLFVMRRPKKVRVNFDEMGRPPFERGQRKNNSLKGQLGYAIVNERIQVKRPIGQHTTVRQETMMMTVAPSTNNNDEGEYQNRRPHSYTTKKIA</sequence>
<evidence type="ECO:0000313" key="2">
    <source>
        <dbReference type="EMBL" id="MFH4979403.1"/>
    </source>
</evidence>
<keyword evidence="3" id="KW-1185">Reference proteome</keyword>
<accession>A0ABD6EHF9</accession>